<dbReference type="PANTHER" id="PTHR13223:SF2">
    <property type="entry name" value="ACIDIC FIBROBLAST GROWTH FACTOR INTRACELLULAR-BINDING PROTEIN"/>
    <property type="match status" value="1"/>
</dbReference>
<proteinExistence type="predicted"/>
<name>A0AAV8VTB9_9CUCU</name>
<organism evidence="1 2">
    <name type="scientific">Exocentrus adspersus</name>
    <dbReference type="NCBI Taxonomy" id="1586481"/>
    <lineage>
        <taxon>Eukaryota</taxon>
        <taxon>Metazoa</taxon>
        <taxon>Ecdysozoa</taxon>
        <taxon>Arthropoda</taxon>
        <taxon>Hexapoda</taxon>
        <taxon>Insecta</taxon>
        <taxon>Pterygota</taxon>
        <taxon>Neoptera</taxon>
        <taxon>Endopterygota</taxon>
        <taxon>Coleoptera</taxon>
        <taxon>Polyphaga</taxon>
        <taxon>Cucujiformia</taxon>
        <taxon>Chrysomeloidea</taxon>
        <taxon>Cerambycidae</taxon>
        <taxon>Lamiinae</taxon>
        <taxon>Acanthocinini</taxon>
        <taxon>Exocentrus</taxon>
    </lineage>
</organism>
<comment type="caution">
    <text evidence="1">The sequence shown here is derived from an EMBL/GenBank/DDBJ whole genome shotgun (WGS) entry which is preliminary data.</text>
</comment>
<sequence>MNMTQESLFISKYTCIDPEIFELWVEGYTASEAIAIISFKELSMNTGVTLEEIEDDLRCHYGMYSHLEKTISNPKLDGQLRQLFQADPPTRLWVLEKYYQIDDAVIRELLCKELISDDVKNFSEVAEKTGKSCKSCRRQFDNIRRVFEAVREMSGSILENIKILFHLRDELAKKYACLVSLCCMGFKTPEKLNYLTFDSWKKCCEVIIEQWTYKLTGPEYHETKMDKEFLLKLTEFKMLIDGEEDHKRLICLYLKPKLSQKDFSDLDSNFHLYTGAILTLAIALHCPENIKNLFIDLKQILEYFKQNNWSIFDLGLFLQAYDQCAIEVDVIKIDATLKSTWGRFMEVLSRCLLSMY</sequence>
<evidence type="ECO:0000313" key="2">
    <source>
        <dbReference type="Proteomes" id="UP001159042"/>
    </source>
</evidence>
<evidence type="ECO:0008006" key="3">
    <source>
        <dbReference type="Google" id="ProtNLM"/>
    </source>
</evidence>
<dbReference type="PANTHER" id="PTHR13223">
    <property type="entry name" value="ACIDIC FIBROBLAST GROWTH FACTOR INTRACELLULAR BINDING PROTEIN"/>
    <property type="match status" value="1"/>
</dbReference>
<dbReference type="EMBL" id="JANEYG010000034">
    <property type="protein sequence ID" value="KAJ8917389.1"/>
    <property type="molecule type" value="Genomic_DNA"/>
</dbReference>
<keyword evidence="2" id="KW-1185">Reference proteome</keyword>
<dbReference type="GO" id="GO:0005634">
    <property type="term" value="C:nucleus"/>
    <property type="evidence" value="ECO:0007669"/>
    <property type="project" value="TreeGrafter"/>
</dbReference>
<dbReference type="Pfam" id="PF05427">
    <property type="entry name" value="FIBP"/>
    <property type="match status" value="1"/>
</dbReference>
<dbReference type="Proteomes" id="UP001159042">
    <property type="component" value="Unassembled WGS sequence"/>
</dbReference>
<reference evidence="1 2" key="1">
    <citation type="journal article" date="2023" name="Insect Mol. Biol.">
        <title>Genome sequencing provides insights into the evolution of gene families encoding plant cell wall-degrading enzymes in longhorned beetles.</title>
        <authorList>
            <person name="Shin N.R."/>
            <person name="Okamura Y."/>
            <person name="Kirsch R."/>
            <person name="Pauchet Y."/>
        </authorList>
    </citation>
    <scope>NUCLEOTIDE SEQUENCE [LARGE SCALE GENOMIC DNA]</scope>
    <source>
        <strain evidence="1">EAD_L_NR</strain>
    </source>
</reference>
<evidence type="ECO:0000313" key="1">
    <source>
        <dbReference type="EMBL" id="KAJ8917389.1"/>
    </source>
</evidence>
<dbReference type="InterPro" id="IPR008614">
    <property type="entry name" value="FIBP"/>
</dbReference>
<dbReference type="AlphaFoldDB" id="A0AAV8VTB9"/>
<accession>A0AAV8VTB9</accession>
<gene>
    <name evidence="1" type="ORF">NQ315_002413</name>
</gene>
<protein>
    <recommendedName>
        <fullName evidence="3">Acidic fibroblast growth factor intracellular-binding protein</fullName>
    </recommendedName>
</protein>